<reference evidence="1 2" key="1">
    <citation type="submission" date="2019-01" db="EMBL/GenBank/DDBJ databases">
        <title>Draft genome sequences of three monokaryotic isolates of the white-rot basidiomycete fungus Dichomitus squalens.</title>
        <authorList>
            <consortium name="DOE Joint Genome Institute"/>
            <person name="Lopez S.C."/>
            <person name="Andreopoulos B."/>
            <person name="Pangilinan J."/>
            <person name="Lipzen A."/>
            <person name="Riley R."/>
            <person name="Ahrendt S."/>
            <person name="Ng V."/>
            <person name="Barry K."/>
            <person name="Daum C."/>
            <person name="Grigoriev I.V."/>
            <person name="Hilden K.S."/>
            <person name="Makela M.R."/>
            <person name="de Vries R.P."/>
        </authorList>
    </citation>
    <scope>NUCLEOTIDE SEQUENCE [LARGE SCALE GENOMIC DNA]</scope>
    <source>
        <strain evidence="1 2">CBS 464.89</strain>
    </source>
</reference>
<dbReference type="Proteomes" id="UP000292082">
    <property type="component" value="Unassembled WGS sequence"/>
</dbReference>
<dbReference type="AlphaFoldDB" id="A0A4Q9PRF2"/>
<organism evidence="1 2">
    <name type="scientific">Dichomitus squalens</name>
    <dbReference type="NCBI Taxonomy" id="114155"/>
    <lineage>
        <taxon>Eukaryota</taxon>
        <taxon>Fungi</taxon>
        <taxon>Dikarya</taxon>
        <taxon>Basidiomycota</taxon>
        <taxon>Agaricomycotina</taxon>
        <taxon>Agaricomycetes</taxon>
        <taxon>Polyporales</taxon>
        <taxon>Polyporaceae</taxon>
        <taxon>Dichomitus</taxon>
    </lineage>
</organism>
<evidence type="ECO:0000313" key="1">
    <source>
        <dbReference type="EMBL" id="TBU56885.1"/>
    </source>
</evidence>
<dbReference type="EMBL" id="ML145144">
    <property type="protein sequence ID" value="TBU56885.1"/>
    <property type="molecule type" value="Genomic_DNA"/>
</dbReference>
<name>A0A4Q9PRF2_9APHY</name>
<gene>
    <name evidence="1" type="ORF">BD310DRAFT_590547</name>
</gene>
<proteinExistence type="predicted"/>
<protein>
    <submittedName>
        <fullName evidence="1">Uncharacterized protein</fullName>
    </submittedName>
</protein>
<keyword evidence="2" id="KW-1185">Reference proteome</keyword>
<evidence type="ECO:0000313" key="2">
    <source>
        <dbReference type="Proteomes" id="UP000292082"/>
    </source>
</evidence>
<sequence>MSCFPRCRLVSPYSIDYATPVPDRFANCNIDLYVKQKTARNVKTDRLTEGRRDVATSSSALRAVPYIRSGHSHISGYNFGSARMLKGEAQATPGDDCVNVSTTAVQLQRMQGVQGCAPVCSGARKRAGRHLLKAGGGRIDSREGDVVWSLGRVLREVNGVFETRWKGYSQR</sequence>
<accession>A0A4Q9PRF2</accession>